<proteinExistence type="predicted"/>
<evidence type="ECO:0000256" key="1">
    <source>
        <dbReference type="SAM" id="MobiDB-lite"/>
    </source>
</evidence>
<keyword evidence="3" id="KW-1185">Reference proteome</keyword>
<dbReference type="AlphaFoldDB" id="A0A9N9XD21"/>
<dbReference type="Proteomes" id="UP001153709">
    <property type="component" value="Chromosome 6"/>
</dbReference>
<protein>
    <submittedName>
        <fullName evidence="2">Uncharacterized protein</fullName>
    </submittedName>
</protein>
<evidence type="ECO:0000313" key="3">
    <source>
        <dbReference type="Proteomes" id="UP001153709"/>
    </source>
</evidence>
<organism evidence="2 3">
    <name type="scientific">Diabrotica balteata</name>
    <name type="common">Banded cucumber beetle</name>
    <dbReference type="NCBI Taxonomy" id="107213"/>
    <lineage>
        <taxon>Eukaryota</taxon>
        <taxon>Metazoa</taxon>
        <taxon>Ecdysozoa</taxon>
        <taxon>Arthropoda</taxon>
        <taxon>Hexapoda</taxon>
        <taxon>Insecta</taxon>
        <taxon>Pterygota</taxon>
        <taxon>Neoptera</taxon>
        <taxon>Endopterygota</taxon>
        <taxon>Coleoptera</taxon>
        <taxon>Polyphaga</taxon>
        <taxon>Cucujiformia</taxon>
        <taxon>Chrysomeloidea</taxon>
        <taxon>Chrysomelidae</taxon>
        <taxon>Galerucinae</taxon>
        <taxon>Diabroticina</taxon>
        <taxon>Diabroticites</taxon>
        <taxon>Diabrotica</taxon>
    </lineage>
</organism>
<reference evidence="2" key="1">
    <citation type="submission" date="2022-01" db="EMBL/GenBank/DDBJ databases">
        <authorList>
            <person name="King R."/>
        </authorList>
    </citation>
    <scope>NUCLEOTIDE SEQUENCE</scope>
</reference>
<evidence type="ECO:0000313" key="2">
    <source>
        <dbReference type="EMBL" id="CAG9836760.1"/>
    </source>
</evidence>
<dbReference type="EMBL" id="OU898281">
    <property type="protein sequence ID" value="CAG9836760.1"/>
    <property type="molecule type" value="Genomic_DNA"/>
</dbReference>
<sequence length="71" mass="7768">MENIDLKSTQLQILYILGLDLQIQFTKIGRGGTFSVFNVDLMTANNRGNQTSGQNCVHTPSVLPTDNSQGL</sequence>
<gene>
    <name evidence="2" type="ORF">DIABBA_LOCUS9820</name>
</gene>
<name>A0A9N9XD21_DIABA</name>
<accession>A0A9N9XD21</accession>
<feature type="region of interest" description="Disordered" evidence="1">
    <location>
        <begin position="48"/>
        <end position="71"/>
    </location>
</feature>